<evidence type="ECO:0000313" key="2">
    <source>
        <dbReference type="EMBL" id="ABE30191.1"/>
    </source>
</evidence>
<reference evidence="2 3" key="1">
    <citation type="journal article" date="2006" name="Proc. Natl. Acad. Sci. U.S.A.">
        <title>Burkholderia xenovorans LB400 harbors a multi-replicon, 9.73-Mbp genome shaped for versatility.</title>
        <authorList>
            <person name="Chain P.S."/>
            <person name="Denef V.J."/>
            <person name="Konstantinidis K.T."/>
            <person name="Vergez L.M."/>
            <person name="Agullo L."/>
            <person name="Reyes V.L."/>
            <person name="Hauser L."/>
            <person name="Cordova M."/>
            <person name="Gomez L."/>
            <person name="Gonzalez M."/>
            <person name="Land M."/>
            <person name="Lao V."/>
            <person name="Larimer F."/>
            <person name="LiPuma J.J."/>
            <person name="Mahenthiralingam E."/>
            <person name="Malfatti S.A."/>
            <person name="Marx C.J."/>
            <person name="Parnell J.J."/>
            <person name="Ramette A."/>
            <person name="Richardson P."/>
            <person name="Seeger M."/>
            <person name="Smith D."/>
            <person name="Spilker T."/>
            <person name="Sul W.J."/>
            <person name="Tsoi T.V."/>
            <person name="Ulrich L.E."/>
            <person name="Zhulin I.B."/>
            <person name="Tiedje J.M."/>
        </authorList>
    </citation>
    <scope>NUCLEOTIDE SEQUENCE [LARGE SCALE GENOMIC DNA]</scope>
    <source>
        <strain evidence="2 3">LB400</strain>
    </source>
</reference>
<gene>
    <name evidence="2" type="ORF">Bxe_A4511</name>
</gene>
<accession>Q140P8</accession>
<proteinExistence type="predicted"/>
<name>Q140P8_PARXL</name>
<feature type="region of interest" description="Disordered" evidence="1">
    <location>
        <begin position="1"/>
        <end position="28"/>
    </location>
</feature>
<keyword evidence="3" id="KW-1185">Reference proteome</keyword>
<sequence>MCDQGSVSTNSSRRPDEGRAFPARGASNRAEIKKAVPMEIGTASYCFATLFGPASVC</sequence>
<dbReference type="EMBL" id="CP000270">
    <property type="protein sequence ID" value="ABE30191.1"/>
    <property type="molecule type" value="Genomic_DNA"/>
</dbReference>
<protein>
    <submittedName>
        <fullName evidence="2">Uncharacterized protein</fullName>
    </submittedName>
</protein>
<evidence type="ECO:0000313" key="3">
    <source>
        <dbReference type="Proteomes" id="UP000001817"/>
    </source>
</evidence>
<feature type="compositionally biased region" description="Polar residues" evidence="1">
    <location>
        <begin position="1"/>
        <end position="12"/>
    </location>
</feature>
<dbReference type="Proteomes" id="UP000001817">
    <property type="component" value="Chromosome 1"/>
</dbReference>
<evidence type="ECO:0000256" key="1">
    <source>
        <dbReference type="SAM" id="MobiDB-lite"/>
    </source>
</evidence>
<dbReference type="AlphaFoldDB" id="Q140P8"/>
<dbReference type="KEGG" id="bxe:Bxe_A4511"/>
<organism evidence="2 3">
    <name type="scientific">Paraburkholderia xenovorans (strain LB400)</name>
    <dbReference type="NCBI Taxonomy" id="266265"/>
    <lineage>
        <taxon>Bacteria</taxon>
        <taxon>Pseudomonadati</taxon>
        <taxon>Pseudomonadota</taxon>
        <taxon>Betaproteobacteria</taxon>
        <taxon>Burkholderiales</taxon>
        <taxon>Burkholderiaceae</taxon>
        <taxon>Paraburkholderia</taxon>
    </lineage>
</organism>